<reference evidence="1 2" key="2">
    <citation type="submission" date="2018-07" db="EMBL/GenBank/DDBJ databases">
        <title>Diversity of Mesorhizobium strains in Brazil.</title>
        <authorList>
            <person name="Helene L.C.F."/>
            <person name="Dall'Agnol R."/>
            <person name="Delamuta J.R.M."/>
            <person name="Hungria M."/>
        </authorList>
    </citation>
    <scope>NUCLEOTIDE SEQUENCE [LARGE SCALE GENOMIC DNA]</scope>
    <source>
        <strain evidence="1 2">AC99b</strain>
    </source>
</reference>
<proteinExistence type="predicted"/>
<dbReference type="EMBL" id="QMBP01000053">
    <property type="protein sequence ID" value="RAZ81791.1"/>
    <property type="molecule type" value="Genomic_DNA"/>
</dbReference>
<dbReference type="SUPFAM" id="SSF53098">
    <property type="entry name" value="Ribonuclease H-like"/>
    <property type="match status" value="1"/>
</dbReference>
<dbReference type="InterPro" id="IPR050900">
    <property type="entry name" value="Transposase_IS3/IS150/IS904"/>
</dbReference>
<evidence type="ECO:0000313" key="1">
    <source>
        <dbReference type="EMBL" id="RAZ81791.1"/>
    </source>
</evidence>
<protein>
    <recommendedName>
        <fullName evidence="3">Integrase catalytic domain-containing protein</fullName>
    </recommendedName>
</protein>
<dbReference type="InterPro" id="IPR012337">
    <property type="entry name" value="RNaseH-like_sf"/>
</dbReference>
<sequence length="145" mass="16637">MPIATSFVQVLRRPLESAQYMSKQFQRLVTDHGIKCSMSRSGNVWDCCDGELLLIARTRDATRADVFDYIERFYNPRRRHSTLDSQPHGVRGTSYVSLISCPKKRQQASRRNLSPAFATIFLKSRSILITIYRYGLFAEKTRAAA</sequence>
<name>A0A330H014_9HYPH</name>
<keyword evidence="2" id="KW-1185">Reference proteome</keyword>
<evidence type="ECO:0000313" key="2">
    <source>
        <dbReference type="Proteomes" id="UP000251558"/>
    </source>
</evidence>
<comment type="caution">
    <text evidence="1">The sequence shown here is derived from an EMBL/GenBank/DDBJ whole genome shotgun (WGS) entry which is preliminary data.</text>
</comment>
<dbReference type="PANTHER" id="PTHR46889:SF4">
    <property type="entry name" value="TRANSPOSASE INSO FOR INSERTION SEQUENCE ELEMENT IS911B-RELATED"/>
    <property type="match status" value="1"/>
</dbReference>
<dbReference type="Proteomes" id="UP000251558">
    <property type="component" value="Unassembled WGS sequence"/>
</dbReference>
<accession>A0A330H014</accession>
<reference evidence="2" key="1">
    <citation type="submission" date="2018-06" db="EMBL/GenBank/DDBJ databases">
        <authorList>
            <person name="Helene L.C."/>
            <person name="Dall'Agnol R."/>
            <person name="Delamuta J.R."/>
            <person name="Hungria M."/>
        </authorList>
    </citation>
    <scope>NUCLEOTIDE SEQUENCE [LARGE SCALE GENOMIC DNA]</scope>
    <source>
        <strain evidence="2">AC99b</strain>
    </source>
</reference>
<dbReference type="AlphaFoldDB" id="A0A330H014"/>
<dbReference type="PANTHER" id="PTHR46889">
    <property type="entry name" value="TRANSPOSASE INSF FOR INSERTION SEQUENCE IS3B-RELATED"/>
    <property type="match status" value="1"/>
</dbReference>
<organism evidence="1 2">
    <name type="scientific">Mesorhizobium hawassense</name>
    <dbReference type="NCBI Taxonomy" id="1209954"/>
    <lineage>
        <taxon>Bacteria</taxon>
        <taxon>Pseudomonadati</taxon>
        <taxon>Pseudomonadota</taxon>
        <taxon>Alphaproteobacteria</taxon>
        <taxon>Hyphomicrobiales</taxon>
        <taxon>Phyllobacteriaceae</taxon>
        <taxon>Mesorhizobium</taxon>
    </lineage>
</organism>
<evidence type="ECO:0008006" key="3">
    <source>
        <dbReference type="Google" id="ProtNLM"/>
    </source>
</evidence>
<gene>
    <name evidence="1" type="ORF">DPM33_35595</name>
</gene>